<evidence type="ECO:0000313" key="2">
    <source>
        <dbReference type="Proteomes" id="UP000050525"/>
    </source>
</evidence>
<dbReference type="Proteomes" id="UP000050525">
    <property type="component" value="Unassembled WGS sequence"/>
</dbReference>
<name>A0A151NE49_ALLMI</name>
<organism evidence="1 2">
    <name type="scientific">Alligator mississippiensis</name>
    <name type="common">American alligator</name>
    <dbReference type="NCBI Taxonomy" id="8496"/>
    <lineage>
        <taxon>Eukaryota</taxon>
        <taxon>Metazoa</taxon>
        <taxon>Chordata</taxon>
        <taxon>Craniata</taxon>
        <taxon>Vertebrata</taxon>
        <taxon>Euteleostomi</taxon>
        <taxon>Archelosauria</taxon>
        <taxon>Archosauria</taxon>
        <taxon>Crocodylia</taxon>
        <taxon>Alligatoridae</taxon>
        <taxon>Alligatorinae</taxon>
        <taxon>Alligator</taxon>
    </lineage>
</organism>
<comment type="caution">
    <text evidence="1">The sequence shown here is derived from an EMBL/GenBank/DDBJ whole genome shotgun (WGS) entry which is preliminary data.</text>
</comment>
<protein>
    <submittedName>
        <fullName evidence="1">Uncharacterized protein</fullName>
    </submittedName>
</protein>
<dbReference type="EMBL" id="AKHW03003207">
    <property type="protein sequence ID" value="KYO35000.1"/>
    <property type="molecule type" value="Genomic_DNA"/>
</dbReference>
<proteinExistence type="predicted"/>
<dbReference type="AlphaFoldDB" id="A0A151NE49"/>
<keyword evidence="2" id="KW-1185">Reference proteome</keyword>
<accession>A0A151NE49</accession>
<reference evidence="1 2" key="1">
    <citation type="journal article" date="2012" name="Genome Biol.">
        <title>Sequencing three crocodilian genomes to illuminate the evolution of archosaurs and amniotes.</title>
        <authorList>
            <person name="St John J.A."/>
            <person name="Braun E.L."/>
            <person name="Isberg S.R."/>
            <person name="Miles L.G."/>
            <person name="Chong A.Y."/>
            <person name="Gongora J."/>
            <person name="Dalzell P."/>
            <person name="Moran C."/>
            <person name="Bed'hom B."/>
            <person name="Abzhanov A."/>
            <person name="Burgess S.C."/>
            <person name="Cooksey A.M."/>
            <person name="Castoe T.A."/>
            <person name="Crawford N.G."/>
            <person name="Densmore L.D."/>
            <person name="Drew J.C."/>
            <person name="Edwards S.V."/>
            <person name="Faircloth B.C."/>
            <person name="Fujita M.K."/>
            <person name="Greenwold M.J."/>
            <person name="Hoffmann F.G."/>
            <person name="Howard J.M."/>
            <person name="Iguchi T."/>
            <person name="Janes D.E."/>
            <person name="Khan S.Y."/>
            <person name="Kohno S."/>
            <person name="de Koning A.J."/>
            <person name="Lance S.L."/>
            <person name="McCarthy F.M."/>
            <person name="McCormack J.E."/>
            <person name="Merchant M.E."/>
            <person name="Peterson D.G."/>
            <person name="Pollock D.D."/>
            <person name="Pourmand N."/>
            <person name="Raney B.J."/>
            <person name="Roessler K.A."/>
            <person name="Sanford J.R."/>
            <person name="Sawyer R.H."/>
            <person name="Schmidt C.J."/>
            <person name="Triplett E.W."/>
            <person name="Tuberville T.D."/>
            <person name="Venegas-Anaya M."/>
            <person name="Howard J.T."/>
            <person name="Jarvis E.D."/>
            <person name="Guillette L.J.Jr."/>
            <person name="Glenn T.C."/>
            <person name="Green R.E."/>
            <person name="Ray D.A."/>
        </authorList>
    </citation>
    <scope>NUCLEOTIDE SEQUENCE [LARGE SCALE GENOMIC DNA]</scope>
    <source>
        <strain evidence="1">KSC_2009_1</strain>
    </source>
</reference>
<gene>
    <name evidence="1" type="ORF">Y1Q_0000916</name>
</gene>
<evidence type="ECO:0000313" key="1">
    <source>
        <dbReference type="EMBL" id="KYO35000.1"/>
    </source>
</evidence>
<sequence length="111" mass="12448">MVRSSTVARSIEDCLGVISISVDYTGSSSHGLFQVSKAEIWIYPWASIDPLFKNKQKGEPGELEIDLPHLSTWEAYRNGPSAGVQWWTNLTIQISRDFLFLLCSDNQSKAL</sequence>